<evidence type="ECO:0000313" key="2">
    <source>
        <dbReference type="EMBL" id="VWD64208.1"/>
    </source>
</evidence>
<sequence>MDAHTLPARERQAGLPQRLLLLLGTCLPILGAVLIAPLLPKIRMHLYQTPHTDIRVPVVLTMPLC</sequence>
<dbReference type="RefSeq" id="WP_174948369.1">
    <property type="nucleotide sequence ID" value="NZ_CABVQS010000049.1"/>
</dbReference>
<evidence type="ECO:0000256" key="1">
    <source>
        <dbReference type="SAM" id="Phobius"/>
    </source>
</evidence>
<keyword evidence="1" id="KW-0472">Membrane</keyword>
<name>A0A6P3C6L2_9BURK</name>
<dbReference type="EMBL" id="CABVQS010000049">
    <property type="protein sequence ID" value="VWD64208.1"/>
    <property type="molecule type" value="Genomic_DNA"/>
</dbReference>
<gene>
    <name evidence="2" type="ORF">BCO71033_07054</name>
</gene>
<reference evidence="2 3" key="1">
    <citation type="submission" date="2019-09" db="EMBL/GenBank/DDBJ databases">
        <authorList>
            <person name="Depoorter E."/>
        </authorList>
    </citation>
    <scope>NUCLEOTIDE SEQUENCE [LARGE SCALE GENOMIC DNA]</scope>
    <source>
        <strain evidence="2">R-71033</strain>
    </source>
</reference>
<protein>
    <submittedName>
        <fullName evidence="2">Uncharacterized protein</fullName>
    </submittedName>
</protein>
<organism evidence="2 3">
    <name type="scientific">Burkholderia contaminans</name>
    <dbReference type="NCBI Taxonomy" id="488447"/>
    <lineage>
        <taxon>Bacteria</taxon>
        <taxon>Pseudomonadati</taxon>
        <taxon>Pseudomonadota</taxon>
        <taxon>Betaproteobacteria</taxon>
        <taxon>Burkholderiales</taxon>
        <taxon>Burkholderiaceae</taxon>
        <taxon>Burkholderia</taxon>
        <taxon>Burkholderia cepacia complex</taxon>
    </lineage>
</organism>
<evidence type="ECO:0000313" key="3">
    <source>
        <dbReference type="Proteomes" id="UP000494109"/>
    </source>
</evidence>
<keyword evidence="1" id="KW-0812">Transmembrane</keyword>
<feature type="transmembrane region" description="Helical" evidence="1">
    <location>
        <begin position="20"/>
        <end position="39"/>
    </location>
</feature>
<accession>A0A6P3C6L2</accession>
<dbReference type="AlphaFoldDB" id="A0A6P3C6L2"/>
<proteinExistence type="predicted"/>
<keyword evidence="1" id="KW-1133">Transmembrane helix</keyword>
<dbReference type="Proteomes" id="UP000494109">
    <property type="component" value="Unassembled WGS sequence"/>
</dbReference>